<evidence type="ECO:0000256" key="1">
    <source>
        <dbReference type="SAM" id="MobiDB-lite"/>
    </source>
</evidence>
<sequence>MPVATIGAQASALLAKPPARRTVHSIPALRTVSSRPASGACAGVPGRVPTAWEDSSTTRRTPAVSACFISAGPSTFVEKARAAYTGPLPR</sequence>
<gene>
    <name evidence="2" type="ORF">GCM10017579_00060</name>
</gene>
<dbReference type="RefSeq" id="WP_189117231.1">
    <property type="nucleotide sequence ID" value="NZ_BMRK01000002.1"/>
</dbReference>
<reference evidence="2" key="1">
    <citation type="journal article" date="2014" name="Int. J. Syst. Evol. Microbiol.">
        <title>Complete genome of a new Firmicutes species belonging to the dominant human colonic microbiota ('Ruminococcus bicirculans') reveals two chromosomes and a selective capacity to utilize plant glucans.</title>
        <authorList>
            <consortium name="NISC Comparative Sequencing Program"/>
            <person name="Wegmann U."/>
            <person name="Louis P."/>
            <person name="Goesmann A."/>
            <person name="Henrissat B."/>
            <person name="Duncan S.H."/>
            <person name="Flint H.J."/>
        </authorList>
    </citation>
    <scope>NUCLEOTIDE SEQUENCE</scope>
    <source>
        <strain evidence="2">VKM Ac-1246</strain>
    </source>
</reference>
<feature type="region of interest" description="Disordered" evidence="1">
    <location>
        <begin position="35"/>
        <end position="57"/>
    </location>
</feature>
<evidence type="ECO:0000313" key="2">
    <source>
        <dbReference type="EMBL" id="GLJ65970.1"/>
    </source>
</evidence>
<proteinExistence type="predicted"/>
<protein>
    <submittedName>
        <fullName evidence="2">Uncharacterized protein</fullName>
    </submittedName>
</protein>
<name>A0ABQ5SQP0_9ACTN</name>
<organism evidence="2 3">
    <name type="scientific">Nocardioides luteus</name>
    <dbReference type="NCBI Taxonomy" id="1844"/>
    <lineage>
        <taxon>Bacteria</taxon>
        <taxon>Bacillati</taxon>
        <taxon>Actinomycetota</taxon>
        <taxon>Actinomycetes</taxon>
        <taxon>Propionibacteriales</taxon>
        <taxon>Nocardioidaceae</taxon>
        <taxon>Nocardioides</taxon>
    </lineage>
</organism>
<accession>A0ABQ5SQP0</accession>
<evidence type="ECO:0000313" key="3">
    <source>
        <dbReference type="Proteomes" id="UP001142292"/>
    </source>
</evidence>
<dbReference type="EMBL" id="BSEL01000001">
    <property type="protein sequence ID" value="GLJ65970.1"/>
    <property type="molecule type" value="Genomic_DNA"/>
</dbReference>
<reference evidence="2" key="2">
    <citation type="submission" date="2023-01" db="EMBL/GenBank/DDBJ databases">
        <authorList>
            <person name="Sun Q."/>
            <person name="Evtushenko L."/>
        </authorList>
    </citation>
    <scope>NUCLEOTIDE SEQUENCE</scope>
    <source>
        <strain evidence="2">VKM Ac-1246</strain>
    </source>
</reference>
<dbReference type="Proteomes" id="UP001142292">
    <property type="component" value="Unassembled WGS sequence"/>
</dbReference>
<comment type="caution">
    <text evidence="2">The sequence shown here is derived from an EMBL/GenBank/DDBJ whole genome shotgun (WGS) entry which is preliminary data.</text>
</comment>
<keyword evidence="3" id="KW-1185">Reference proteome</keyword>